<accession>A0ABV9VSC2</accession>
<gene>
    <name evidence="1" type="ORF">ACFPIJ_11610</name>
</gene>
<dbReference type="EMBL" id="JBHSIU010000011">
    <property type="protein sequence ID" value="MFC4998480.1"/>
    <property type="molecule type" value="Genomic_DNA"/>
</dbReference>
<dbReference type="Gene3D" id="1.25.40.10">
    <property type="entry name" value="Tetratricopeptide repeat domain"/>
    <property type="match status" value="2"/>
</dbReference>
<organism evidence="1 2">
    <name type="scientific">Dactylosporangium cerinum</name>
    <dbReference type="NCBI Taxonomy" id="1434730"/>
    <lineage>
        <taxon>Bacteria</taxon>
        <taxon>Bacillati</taxon>
        <taxon>Actinomycetota</taxon>
        <taxon>Actinomycetes</taxon>
        <taxon>Micromonosporales</taxon>
        <taxon>Micromonosporaceae</taxon>
        <taxon>Dactylosporangium</taxon>
    </lineage>
</organism>
<dbReference type="InterPro" id="IPR011990">
    <property type="entry name" value="TPR-like_helical_dom_sf"/>
</dbReference>
<proteinExistence type="predicted"/>
<sequence length="453" mass="49921">MLDTLDAEDLSYRTRMLTGCIPPYAVTRLLELGHVGEVERQASRGEWFCALAIAEEAAPQRARAVLAPFVATGWWEAAVALARLLERWGQGEEAIALVRPRAAAGDRSALEFFGRLLARHGRAGEAFDLLRPHVEDWWLAAALVDVAEACGRDEEAVALLQERIGAAVRNCDHDTCDSRDIRPWNAVGLLADIRERQGRLDEAIAVLHTREGTSVNGRDQLADLLARHDRVEQLRAYAAADYHGHAAERLAELLEERGDVAGAVEVYWGLDDAVVPWVCRAVPLAELLTRHGRGDEAVEVLRALVMSHAGHDDCLADLLCTLYAEQGRAADGLTFLDELKAERGDEDWEFFRLRPPLLAALGRLDEAVELARSHPEGDSWYGLLTPAALLANAGRTEEAVEMLAHHEPGHGYHLATYLLDLGRVADAVAVLQRYEPRPMTPPQADNVVDEPPF</sequence>
<evidence type="ECO:0000313" key="1">
    <source>
        <dbReference type="EMBL" id="MFC4998480.1"/>
    </source>
</evidence>
<name>A0ABV9VSC2_9ACTN</name>
<evidence type="ECO:0000313" key="2">
    <source>
        <dbReference type="Proteomes" id="UP001595912"/>
    </source>
</evidence>
<comment type="caution">
    <text evidence="1">The sequence shown here is derived from an EMBL/GenBank/DDBJ whole genome shotgun (WGS) entry which is preliminary data.</text>
</comment>
<keyword evidence="2" id="KW-1185">Reference proteome</keyword>
<dbReference type="RefSeq" id="WP_380114728.1">
    <property type="nucleotide sequence ID" value="NZ_JBHSIU010000011.1"/>
</dbReference>
<dbReference type="Proteomes" id="UP001595912">
    <property type="component" value="Unassembled WGS sequence"/>
</dbReference>
<reference evidence="2" key="1">
    <citation type="journal article" date="2019" name="Int. J. Syst. Evol. Microbiol.">
        <title>The Global Catalogue of Microorganisms (GCM) 10K type strain sequencing project: providing services to taxonomists for standard genome sequencing and annotation.</title>
        <authorList>
            <consortium name="The Broad Institute Genomics Platform"/>
            <consortium name="The Broad Institute Genome Sequencing Center for Infectious Disease"/>
            <person name="Wu L."/>
            <person name="Ma J."/>
        </authorList>
    </citation>
    <scope>NUCLEOTIDE SEQUENCE [LARGE SCALE GENOMIC DNA]</scope>
    <source>
        <strain evidence="2">CGMCC 4.7152</strain>
    </source>
</reference>
<protein>
    <submittedName>
        <fullName evidence="1">Tetratricopeptide repeat protein</fullName>
    </submittedName>
</protein>